<feature type="domain" description="Ketoreductase" evidence="4">
    <location>
        <begin position="6"/>
        <end position="189"/>
    </location>
</feature>
<dbReference type="PROSITE" id="PS00061">
    <property type="entry name" value="ADH_SHORT"/>
    <property type="match status" value="1"/>
</dbReference>
<dbReference type="Proteomes" id="UP000199534">
    <property type="component" value="Unassembled WGS sequence"/>
</dbReference>
<dbReference type="PRINTS" id="PR00080">
    <property type="entry name" value="SDRFAMILY"/>
</dbReference>
<evidence type="ECO:0000259" key="4">
    <source>
        <dbReference type="SMART" id="SM00822"/>
    </source>
</evidence>
<evidence type="ECO:0000256" key="1">
    <source>
        <dbReference type="ARBA" id="ARBA00006484"/>
    </source>
</evidence>
<dbReference type="SUPFAM" id="SSF51735">
    <property type="entry name" value="NAD(P)-binding Rossmann-fold domains"/>
    <property type="match status" value="1"/>
</dbReference>
<dbReference type="NCBIfam" id="NF004825">
    <property type="entry name" value="PRK06181.1"/>
    <property type="match status" value="1"/>
</dbReference>
<organism evidence="5 6">
    <name type="scientific">Robiginitalea myxolifaciens</name>
    <dbReference type="NCBI Taxonomy" id="400055"/>
    <lineage>
        <taxon>Bacteria</taxon>
        <taxon>Pseudomonadati</taxon>
        <taxon>Bacteroidota</taxon>
        <taxon>Flavobacteriia</taxon>
        <taxon>Flavobacteriales</taxon>
        <taxon>Flavobacteriaceae</taxon>
        <taxon>Robiginitalea</taxon>
    </lineage>
</organism>
<dbReference type="InterPro" id="IPR002347">
    <property type="entry name" value="SDR_fam"/>
</dbReference>
<dbReference type="STRING" id="400055.SAMN04490243_1726"/>
<dbReference type="PANTHER" id="PTHR44196:SF1">
    <property type="entry name" value="DEHYDROGENASE_REDUCTASE SDR FAMILY MEMBER 7B"/>
    <property type="match status" value="1"/>
</dbReference>
<evidence type="ECO:0000256" key="3">
    <source>
        <dbReference type="RuleBase" id="RU000363"/>
    </source>
</evidence>
<gene>
    <name evidence="5" type="ORF">SAMN04490243_1726</name>
</gene>
<evidence type="ECO:0000313" key="6">
    <source>
        <dbReference type="Proteomes" id="UP000199534"/>
    </source>
</evidence>
<dbReference type="InterPro" id="IPR057326">
    <property type="entry name" value="KR_dom"/>
</dbReference>
<dbReference type="GO" id="GO:0016491">
    <property type="term" value="F:oxidoreductase activity"/>
    <property type="evidence" value="ECO:0007669"/>
    <property type="project" value="UniProtKB-KW"/>
</dbReference>
<evidence type="ECO:0000256" key="2">
    <source>
        <dbReference type="ARBA" id="ARBA00023002"/>
    </source>
</evidence>
<dbReference type="EMBL" id="FOYQ01000002">
    <property type="protein sequence ID" value="SFR45674.1"/>
    <property type="molecule type" value="Genomic_DNA"/>
</dbReference>
<proteinExistence type="inferred from homology"/>
<keyword evidence="6" id="KW-1185">Reference proteome</keyword>
<dbReference type="OrthoDB" id="822355at2"/>
<protein>
    <submittedName>
        <fullName evidence="5">Short-chain dehydrogenase</fullName>
    </submittedName>
</protein>
<dbReference type="InterPro" id="IPR020904">
    <property type="entry name" value="Sc_DH/Rdtase_CS"/>
</dbReference>
<comment type="similarity">
    <text evidence="1 3">Belongs to the short-chain dehydrogenases/reductases (SDR) family.</text>
</comment>
<reference evidence="5 6" key="1">
    <citation type="submission" date="2016-10" db="EMBL/GenBank/DDBJ databases">
        <authorList>
            <person name="de Groot N.N."/>
        </authorList>
    </citation>
    <scope>NUCLEOTIDE SEQUENCE [LARGE SCALE GENOMIC DNA]</scope>
    <source>
        <strain evidence="5 6">DSM 21019</strain>
    </source>
</reference>
<sequence length="263" mass="28783">MASEIKTIWITGASSGIGAALARLLAQEGHRLVLSGRNTEKLQRVQGQCESGENVAILPMDLGASETMPALAQKAWELFGGIDILINNAGISQRSLISDTQMAVYRQLIEVNYLGTVALTKALLPYFLERGKGSFVTVTSLMGKFGSPLRSGYCGAKHALHGFFDVLRMEHQKDGIEVCLICPGFVQTEIAFNALTGDGTAQDKQDKATEAGVPPEEFAKRMWKAIQKGKWEAYIGGRETSGIWLKRFFPKLLHRVVLRSQVV</sequence>
<dbReference type="GO" id="GO:0016020">
    <property type="term" value="C:membrane"/>
    <property type="evidence" value="ECO:0007669"/>
    <property type="project" value="TreeGrafter"/>
</dbReference>
<dbReference type="CDD" id="cd05332">
    <property type="entry name" value="11beta-HSD1_like_SDR_c"/>
    <property type="match status" value="1"/>
</dbReference>
<dbReference type="Pfam" id="PF00106">
    <property type="entry name" value="adh_short"/>
    <property type="match status" value="1"/>
</dbReference>
<dbReference type="InterPro" id="IPR036291">
    <property type="entry name" value="NAD(P)-bd_dom_sf"/>
</dbReference>
<name>A0A1I6GTV4_9FLAO</name>
<dbReference type="RefSeq" id="WP_092982210.1">
    <property type="nucleotide sequence ID" value="NZ_FOYQ01000002.1"/>
</dbReference>
<dbReference type="Gene3D" id="3.40.50.720">
    <property type="entry name" value="NAD(P)-binding Rossmann-like Domain"/>
    <property type="match status" value="1"/>
</dbReference>
<dbReference type="PRINTS" id="PR00081">
    <property type="entry name" value="GDHRDH"/>
</dbReference>
<dbReference type="PANTHER" id="PTHR44196">
    <property type="entry name" value="DEHYDROGENASE/REDUCTASE SDR FAMILY MEMBER 7B"/>
    <property type="match status" value="1"/>
</dbReference>
<evidence type="ECO:0000313" key="5">
    <source>
        <dbReference type="EMBL" id="SFR45674.1"/>
    </source>
</evidence>
<keyword evidence="2" id="KW-0560">Oxidoreductase</keyword>
<dbReference type="SMART" id="SM00822">
    <property type="entry name" value="PKS_KR"/>
    <property type="match status" value="1"/>
</dbReference>
<dbReference type="AlphaFoldDB" id="A0A1I6GTV4"/>
<accession>A0A1I6GTV4</accession>